<reference evidence="1 2" key="1">
    <citation type="submission" date="2016-04" db="EMBL/GenBank/DDBJ databases">
        <title>ATOL: Assembling a taxonomically balanced genome-scale reconstruction of the evolutionary history of the Enterobacteriaceae.</title>
        <authorList>
            <person name="Plunkett G.III."/>
            <person name="Neeno-Eckwall E.C."/>
            <person name="Glasner J.D."/>
            <person name="Perna N.T."/>
        </authorList>
    </citation>
    <scope>NUCLEOTIDE SEQUENCE [LARGE SCALE GENOMIC DNA]</scope>
    <source>
        <strain evidence="1 2">ATCC 51602</strain>
    </source>
</reference>
<evidence type="ECO:0000313" key="2">
    <source>
        <dbReference type="Proteomes" id="UP000078407"/>
    </source>
</evidence>
<evidence type="ECO:0008006" key="3">
    <source>
        <dbReference type="Google" id="ProtNLM"/>
    </source>
</evidence>
<dbReference type="Proteomes" id="UP000078407">
    <property type="component" value="Unassembled WGS sequence"/>
</dbReference>
<organism evidence="1 2">
    <name type="scientific">Buttiauxella ferragutiae ATCC 51602</name>
    <dbReference type="NCBI Taxonomy" id="1354252"/>
    <lineage>
        <taxon>Bacteria</taxon>
        <taxon>Pseudomonadati</taxon>
        <taxon>Pseudomonadota</taxon>
        <taxon>Gammaproteobacteria</taxon>
        <taxon>Enterobacterales</taxon>
        <taxon>Enterobacteriaceae</taxon>
        <taxon>Buttiauxella</taxon>
    </lineage>
</organism>
<dbReference type="RefSeq" id="WP_064545976.1">
    <property type="nucleotide sequence ID" value="NZ_LXEQ01000045.1"/>
</dbReference>
<proteinExistence type="predicted"/>
<gene>
    <name evidence="1" type="ORF">M976_02883</name>
</gene>
<dbReference type="InterPro" id="IPR010633">
    <property type="entry name" value="Phage_lambda_GpZ"/>
</dbReference>
<name>A0ABX2W728_9ENTR</name>
<protein>
    <recommendedName>
        <fullName evidence="3">Phage protein</fullName>
    </recommendedName>
</protein>
<sequence>MSTRESRGRRNAPFDINLGELQMLGAVLGATENQMRLAYSRALNRTVQSLTRQSVRLMKEEAGIQSAQTIRRRAISFRHQRASARELGGMKLWYGLNAIRLSELRGTVVGAVTEHHNLRDPKTGQYTSNRETSTVRFRPRGKALKEANFDDAYVAENRKGKKTIFIRGEQSRRREAEMDIYAPLLDKIEDDIFQQIPEIFLHHYEVDLKGRVAAGIHTSLRGKRSGGR</sequence>
<dbReference type="EMBL" id="LXEQ01000045">
    <property type="protein sequence ID" value="OAT26722.1"/>
    <property type="molecule type" value="Genomic_DNA"/>
</dbReference>
<accession>A0ABX2W728</accession>
<keyword evidence="2" id="KW-1185">Reference proteome</keyword>
<comment type="caution">
    <text evidence="1">The sequence shown here is derived from an EMBL/GenBank/DDBJ whole genome shotgun (WGS) entry which is preliminary data.</text>
</comment>
<evidence type="ECO:0000313" key="1">
    <source>
        <dbReference type="EMBL" id="OAT26722.1"/>
    </source>
</evidence>
<dbReference type="Pfam" id="PF06763">
    <property type="entry name" value="Minor_tail_Z"/>
    <property type="match status" value="1"/>
</dbReference>